<keyword evidence="2" id="KW-0472">Membrane</keyword>
<dbReference type="Gene3D" id="3.40.605.10">
    <property type="entry name" value="Aldehyde Dehydrogenase, Chain A, domain 1"/>
    <property type="match status" value="1"/>
</dbReference>
<dbReference type="InterPro" id="IPR050740">
    <property type="entry name" value="Aldehyde_DH_Superfamily"/>
</dbReference>
<keyword evidence="1" id="KW-0560">Oxidoreductase</keyword>
<dbReference type="EMBL" id="PKPP01005774">
    <property type="protein sequence ID" value="PWA58875.1"/>
    <property type="molecule type" value="Genomic_DNA"/>
</dbReference>
<feature type="transmembrane region" description="Helical" evidence="2">
    <location>
        <begin position="56"/>
        <end position="76"/>
    </location>
</feature>
<evidence type="ECO:0000313" key="5">
    <source>
        <dbReference type="Proteomes" id="UP000245207"/>
    </source>
</evidence>
<evidence type="ECO:0000256" key="2">
    <source>
        <dbReference type="SAM" id="Phobius"/>
    </source>
</evidence>
<dbReference type="Pfam" id="PF00171">
    <property type="entry name" value="Aldedh"/>
    <property type="match status" value="1"/>
</dbReference>
<dbReference type="InterPro" id="IPR016162">
    <property type="entry name" value="Ald_DH_N"/>
</dbReference>
<reference evidence="4 5" key="1">
    <citation type="journal article" date="2018" name="Mol. Plant">
        <title>The genome of Artemisia annua provides insight into the evolution of Asteraceae family and artemisinin biosynthesis.</title>
        <authorList>
            <person name="Shen Q."/>
            <person name="Zhang L."/>
            <person name="Liao Z."/>
            <person name="Wang S."/>
            <person name="Yan T."/>
            <person name="Shi P."/>
            <person name="Liu M."/>
            <person name="Fu X."/>
            <person name="Pan Q."/>
            <person name="Wang Y."/>
            <person name="Lv Z."/>
            <person name="Lu X."/>
            <person name="Zhang F."/>
            <person name="Jiang W."/>
            <person name="Ma Y."/>
            <person name="Chen M."/>
            <person name="Hao X."/>
            <person name="Li L."/>
            <person name="Tang Y."/>
            <person name="Lv G."/>
            <person name="Zhou Y."/>
            <person name="Sun X."/>
            <person name="Brodelius P.E."/>
            <person name="Rose J.K.C."/>
            <person name="Tang K."/>
        </authorList>
    </citation>
    <scope>NUCLEOTIDE SEQUENCE [LARGE SCALE GENOMIC DNA]</scope>
    <source>
        <strain evidence="5">cv. Huhao1</strain>
        <tissue evidence="4">Leaf</tissue>
    </source>
</reference>
<proteinExistence type="predicted"/>
<dbReference type="PANTHER" id="PTHR43353">
    <property type="entry name" value="SUCCINATE-SEMIALDEHYDE DEHYDROGENASE, MITOCHONDRIAL"/>
    <property type="match status" value="1"/>
</dbReference>
<dbReference type="STRING" id="35608.A0A2U1MC94"/>
<protein>
    <submittedName>
        <fullName evidence="4">Succinate-semialdehyde dehydrogenase, mitochondrial</fullName>
    </submittedName>
</protein>
<name>A0A2U1MC94_ARTAN</name>
<keyword evidence="2" id="KW-0812">Transmembrane</keyword>
<keyword evidence="5" id="KW-1185">Reference proteome</keyword>
<organism evidence="4 5">
    <name type="scientific">Artemisia annua</name>
    <name type="common">Sweet wormwood</name>
    <dbReference type="NCBI Taxonomy" id="35608"/>
    <lineage>
        <taxon>Eukaryota</taxon>
        <taxon>Viridiplantae</taxon>
        <taxon>Streptophyta</taxon>
        <taxon>Embryophyta</taxon>
        <taxon>Tracheophyta</taxon>
        <taxon>Spermatophyta</taxon>
        <taxon>Magnoliopsida</taxon>
        <taxon>eudicotyledons</taxon>
        <taxon>Gunneridae</taxon>
        <taxon>Pentapetalae</taxon>
        <taxon>asterids</taxon>
        <taxon>campanulids</taxon>
        <taxon>Asterales</taxon>
        <taxon>Asteraceae</taxon>
        <taxon>Asteroideae</taxon>
        <taxon>Anthemideae</taxon>
        <taxon>Artemisiinae</taxon>
        <taxon>Artemisia</taxon>
    </lineage>
</organism>
<sequence length="133" mass="14935">MYICYKNSTYERFLCIASGIWSYFVEFYAEEAKHIYGDIIPSPQSDKKKFAFKQPVVVLGAITPWTFPLAMIIGNVGLFPKDLILVAFQHICDELVIARAGAGVAVSILATPTDLIKCRLFISMSYDYAQHAQ</sequence>
<dbReference type="SUPFAM" id="SSF53720">
    <property type="entry name" value="ALDH-like"/>
    <property type="match status" value="1"/>
</dbReference>
<dbReference type="AlphaFoldDB" id="A0A2U1MC94"/>
<evidence type="ECO:0000256" key="1">
    <source>
        <dbReference type="ARBA" id="ARBA00023002"/>
    </source>
</evidence>
<feature type="domain" description="Aldehyde dehydrogenase" evidence="3">
    <location>
        <begin position="24"/>
        <end position="76"/>
    </location>
</feature>
<gene>
    <name evidence="4" type="ORF">CTI12_AA392880</name>
</gene>
<dbReference type="OrthoDB" id="1828449at2759"/>
<dbReference type="Proteomes" id="UP000245207">
    <property type="component" value="Unassembled WGS sequence"/>
</dbReference>
<comment type="caution">
    <text evidence="4">The sequence shown here is derived from an EMBL/GenBank/DDBJ whole genome shotgun (WGS) entry which is preliminary data.</text>
</comment>
<dbReference type="PANTHER" id="PTHR43353:SF5">
    <property type="entry name" value="SUCCINATE-SEMIALDEHYDE DEHYDROGENASE, MITOCHONDRIAL"/>
    <property type="match status" value="1"/>
</dbReference>
<evidence type="ECO:0000313" key="4">
    <source>
        <dbReference type="EMBL" id="PWA58875.1"/>
    </source>
</evidence>
<keyword evidence="2" id="KW-1133">Transmembrane helix</keyword>
<dbReference type="InterPro" id="IPR015590">
    <property type="entry name" value="Aldehyde_DH_dom"/>
</dbReference>
<dbReference type="InterPro" id="IPR016161">
    <property type="entry name" value="Ald_DH/histidinol_DH"/>
</dbReference>
<evidence type="ECO:0000259" key="3">
    <source>
        <dbReference type="Pfam" id="PF00171"/>
    </source>
</evidence>
<accession>A0A2U1MC94</accession>
<dbReference type="GO" id="GO:0009450">
    <property type="term" value="P:gamma-aminobutyric acid catabolic process"/>
    <property type="evidence" value="ECO:0007669"/>
    <property type="project" value="TreeGrafter"/>
</dbReference>
<dbReference type="GO" id="GO:0004777">
    <property type="term" value="F:succinate-semialdehyde dehydrogenase (NAD+) activity"/>
    <property type="evidence" value="ECO:0007669"/>
    <property type="project" value="TreeGrafter"/>
</dbReference>